<reference evidence="1 2" key="1">
    <citation type="submission" date="2016-08" db="EMBL/GenBank/DDBJ databases">
        <authorList>
            <person name="Seilhamer J.J."/>
        </authorList>
    </citation>
    <scope>NUCLEOTIDE SEQUENCE [LARGE SCALE GENOMIC DNA]</scope>
    <source>
        <strain evidence="1 2">A37T2</strain>
    </source>
</reference>
<dbReference type="OrthoDB" id="1415126at2"/>
<organism evidence="1 2">
    <name type="scientific">Chitinophaga costaii</name>
    <dbReference type="NCBI Taxonomy" id="1335309"/>
    <lineage>
        <taxon>Bacteria</taxon>
        <taxon>Pseudomonadati</taxon>
        <taxon>Bacteroidota</taxon>
        <taxon>Chitinophagia</taxon>
        <taxon>Chitinophagales</taxon>
        <taxon>Chitinophagaceae</taxon>
        <taxon>Chitinophaga</taxon>
    </lineage>
</organism>
<keyword evidence="2" id="KW-1185">Reference proteome</keyword>
<gene>
    <name evidence="1" type="ORF">GA0116948_108131</name>
</gene>
<protein>
    <submittedName>
        <fullName evidence="1">Uncharacterized protein</fullName>
    </submittedName>
</protein>
<dbReference type="RefSeq" id="WP_089712767.1">
    <property type="nucleotide sequence ID" value="NZ_FMAR01000008.1"/>
</dbReference>
<evidence type="ECO:0000313" key="1">
    <source>
        <dbReference type="EMBL" id="SCC43238.1"/>
    </source>
</evidence>
<evidence type="ECO:0000313" key="2">
    <source>
        <dbReference type="Proteomes" id="UP000242818"/>
    </source>
</evidence>
<dbReference type="AlphaFoldDB" id="A0A1C4EHX2"/>
<dbReference type="EMBL" id="FMAR01000008">
    <property type="protein sequence ID" value="SCC43238.1"/>
    <property type="molecule type" value="Genomic_DNA"/>
</dbReference>
<name>A0A1C4EHX2_9BACT</name>
<sequence length="76" mass="8687">MSNLKDGGYIIIGVREDVFNFFAEGVSEANINSYKVDIMKDQMLKYTDPAVEIKVSYPMDICRDKSNVIQRNPGFF</sequence>
<accession>A0A1C4EHX2</accession>
<dbReference type="STRING" id="1335309.GA0116948_108131"/>
<proteinExistence type="predicted"/>
<dbReference type="Proteomes" id="UP000242818">
    <property type="component" value="Unassembled WGS sequence"/>
</dbReference>